<dbReference type="InterPro" id="IPR041388">
    <property type="entry name" value="FHA_2"/>
</dbReference>
<dbReference type="Proteomes" id="UP000007797">
    <property type="component" value="Unassembled WGS sequence"/>
</dbReference>
<feature type="compositionally biased region" description="Low complexity" evidence="8">
    <location>
        <begin position="261"/>
        <end position="271"/>
    </location>
</feature>
<evidence type="ECO:0000256" key="5">
    <source>
        <dbReference type="ARBA" id="ARBA00023125"/>
    </source>
</evidence>
<dbReference type="InterPro" id="IPR032566">
    <property type="entry name" value="Znf-C2HE"/>
</dbReference>
<dbReference type="GO" id="GO:0033699">
    <property type="term" value="F:DNA 5'-adenosine monophosphate hydrolase activity"/>
    <property type="evidence" value="ECO:0007669"/>
    <property type="project" value="TreeGrafter"/>
</dbReference>
<organism evidence="10 11">
    <name type="scientific">Cavenderia fasciculata</name>
    <name type="common">Slime mold</name>
    <name type="synonym">Dictyostelium fasciculatum</name>
    <dbReference type="NCBI Taxonomy" id="261658"/>
    <lineage>
        <taxon>Eukaryota</taxon>
        <taxon>Amoebozoa</taxon>
        <taxon>Evosea</taxon>
        <taxon>Eumycetozoa</taxon>
        <taxon>Dictyostelia</taxon>
        <taxon>Acytosteliales</taxon>
        <taxon>Cavenderiaceae</taxon>
        <taxon>Cavenderia</taxon>
    </lineage>
</organism>
<dbReference type="PANTHER" id="PTHR12486">
    <property type="entry name" value="APRATAXIN-RELATED"/>
    <property type="match status" value="1"/>
</dbReference>
<dbReference type="KEGG" id="dfa:DFA_01715"/>
<dbReference type="FunFam" id="3.30.428.10:FF:000004">
    <property type="entry name" value="aprataxin isoform X2"/>
    <property type="match status" value="1"/>
</dbReference>
<dbReference type="SUPFAM" id="SSF54197">
    <property type="entry name" value="HIT-like"/>
    <property type="match status" value="1"/>
</dbReference>
<comment type="subcellular location">
    <subcellularLocation>
        <location evidence="1">Nucleus</location>
    </subcellularLocation>
</comment>
<dbReference type="AlphaFoldDB" id="F4PUB4"/>
<feature type="compositionally biased region" description="Basic and acidic residues" evidence="8">
    <location>
        <begin position="197"/>
        <end position="226"/>
    </location>
</feature>
<reference evidence="11" key="1">
    <citation type="journal article" date="2011" name="Genome Res.">
        <title>Phylogeny-wide analysis of social amoeba genomes highlights ancient origins for complex intercellular communication.</title>
        <authorList>
            <person name="Heidel A.J."/>
            <person name="Lawal H.M."/>
            <person name="Felder M."/>
            <person name="Schilde C."/>
            <person name="Helps N.R."/>
            <person name="Tunggal B."/>
            <person name="Rivero F."/>
            <person name="John U."/>
            <person name="Schleicher M."/>
            <person name="Eichinger L."/>
            <person name="Platzer M."/>
            <person name="Noegel A.A."/>
            <person name="Schaap P."/>
            <person name="Gloeckner G."/>
        </authorList>
    </citation>
    <scope>NUCLEOTIDE SEQUENCE [LARGE SCALE GENOMIC DNA]</scope>
    <source>
        <strain evidence="11">SH3</strain>
    </source>
</reference>
<feature type="region of interest" description="Disordered" evidence="8">
    <location>
        <begin position="183"/>
        <end position="271"/>
    </location>
</feature>
<proteinExistence type="predicted"/>
<dbReference type="EMBL" id="GL883010">
    <property type="protein sequence ID" value="EGG21829.1"/>
    <property type="molecule type" value="Genomic_DNA"/>
</dbReference>
<dbReference type="GO" id="GO:0003697">
    <property type="term" value="F:single-stranded DNA binding"/>
    <property type="evidence" value="ECO:0007669"/>
    <property type="project" value="TreeGrafter"/>
</dbReference>
<dbReference type="GO" id="GO:0000012">
    <property type="term" value="P:single strand break repair"/>
    <property type="evidence" value="ECO:0007669"/>
    <property type="project" value="TreeGrafter"/>
</dbReference>
<evidence type="ECO:0000256" key="1">
    <source>
        <dbReference type="ARBA" id="ARBA00004123"/>
    </source>
</evidence>
<dbReference type="STRING" id="1054147.F4PUB4"/>
<keyword evidence="6" id="KW-0539">Nucleus</keyword>
<evidence type="ECO:0000256" key="6">
    <source>
        <dbReference type="ARBA" id="ARBA00023242"/>
    </source>
</evidence>
<protein>
    <submittedName>
        <fullName evidence="10">Histidine triad family protein</fullName>
    </submittedName>
</protein>
<feature type="compositionally biased region" description="Polar residues" evidence="8">
    <location>
        <begin position="185"/>
        <end position="196"/>
    </location>
</feature>
<dbReference type="GeneID" id="14873502"/>
<dbReference type="GO" id="GO:1990165">
    <property type="term" value="F:single-strand break-containing DNA binding"/>
    <property type="evidence" value="ECO:0007669"/>
    <property type="project" value="TreeGrafter"/>
</dbReference>
<sequence length="450" mass="51094">MNSSSCLLLHKSKRLLSSIISSSLSSSSLSLSYRSLSSSNNNHSNKMKIVLSRVWSDPDTSVRQSLTPLTIDLEKNPFNVGRGLLDIGDDRISRKQVELSIGLNSQQLLISQLGLNPSFIQDYTQFIQLSTTKGVMVQDLVGQQIQKGSNQVINIGKEYSQGLILSFIIPDERPIHVKVDVIPNTAPTTSPTNLLKRSQENKNDGEYNDKDLYDSDHKTKMKKVVEEETTSTTSTSSTSTTSTNSQQQLDNSTIVPPKPKPSTSKGKGSWSDALLPYCDDPEGHKDVVVWYDDQVVLIKDVYPKSKYHFLMLPREHISNFKQLSKSHIPLLKKMYQDGMNYIKKNYPSIDIDKNLQVGFHAIPSMRQLHMHFNTKDYNTPQLKRKEHWQSFTTEFYIPQNEFIGMLETNNQITIDKEKMLAIKDRPLECPKCHKQFDSIPKVKSHHSTCC</sequence>
<dbReference type="GO" id="GO:0030983">
    <property type="term" value="F:mismatched DNA binding"/>
    <property type="evidence" value="ECO:0007669"/>
    <property type="project" value="TreeGrafter"/>
</dbReference>
<evidence type="ECO:0000256" key="2">
    <source>
        <dbReference type="ARBA" id="ARBA00022723"/>
    </source>
</evidence>
<dbReference type="RefSeq" id="XP_004359679.1">
    <property type="nucleotide sequence ID" value="XM_004359622.1"/>
</dbReference>
<dbReference type="OMA" id="GCIHIND"/>
<comment type="caution">
    <text evidence="7">Lacks conserved residue(s) required for the propagation of feature annotation.</text>
</comment>
<dbReference type="Gene3D" id="3.30.428.10">
    <property type="entry name" value="HIT-like"/>
    <property type="match status" value="1"/>
</dbReference>
<dbReference type="Gene3D" id="2.60.200.20">
    <property type="match status" value="1"/>
</dbReference>
<dbReference type="OrthoDB" id="3512845at2759"/>
<keyword evidence="11" id="KW-1185">Reference proteome</keyword>
<feature type="compositionally biased region" description="Polar residues" evidence="8">
    <location>
        <begin position="244"/>
        <end position="254"/>
    </location>
</feature>
<dbReference type="CDD" id="cd22671">
    <property type="entry name" value="FHA_APTX-like"/>
    <property type="match status" value="1"/>
</dbReference>
<dbReference type="Pfam" id="PF16278">
    <property type="entry name" value="zf-C2HE"/>
    <property type="match status" value="1"/>
</dbReference>
<dbReference type="GO" id="GO:0046872">
    <property type="term" value="F:metal ion binding"/>
    <property type="evidence" value="ECO:0007669"/>
    <property type="project" value="UniProtKB-KW"/>
</dbReference>
<feature type="domain" description="HIT" evidence="9">
    <location>
        <begin position="276"/>
        <end position="382"/>
    </location>
</feature>
<dbReference type="PROSITE" id="PS51084">
    <property type="entry name" value="HIT_2"/>
    <property type="match status" value="1"/>
</dbReference>
<feature type="compositionally biased region" description="Low complexity" evidence="8">
    <location>
        <begin position="230"/>
        <end position="243"/>
    </location>
</feature>
<dbReference type="SUPFAM" id="SSF49879">
    <property type="entry name" value="SMAD/FHA domain"/>
    <property type="match status" value="1"/>
</dbReference>
<keyword evidence="5" id="KW-0238">DNA-binding</keyword>
<dbReference type="PANTHER" id="PTHR12486:SF4">
    <property type="entry name" value="APRATAXIN"/>
    <property type="match status" value="1"/>
</dbReference>
<evidence type="ECO:0000256" key="3">
    <source>
        <dbReference type="ARBA" id="ARBA00022801"/>
    </source>
</evidence>
<keyword evidence="3" id="KW-0378">Hydrolase</keyword>
<evidence type="ECO:0000256" key="4">
    <source>
        <dbReference type="ARBA" id="ARBA00022833"/>
    </source>
</evidence>
<dbReference type="Pfam" id="PF11969">
    <property type="entry name" value="DcpS_C"/>
    <property type="match status" value="1"/>
</dbReference>
<evidence type="ECO:0000313" key="11">
    <source>
        <dbReference type="Proteomes" id="UP000007797"/>
    </source>
</evidence>
<evidence type="ECO:0000256" key="7">
    <source>
        <dbReference type="PROSITE-ProRule" id="PRU00464"/>
    </source>
</evidence>
<dbReference type="GO" id="GO:0003725">
    <property type="term" value="F:double-stranded RNA binding"/>
    <property type="evidence" value="ECO:0007669"/>
    <property type="project" value="TreeGrafter"/>
</dbReference>
<accession>F4PUB4</accession>
<evidence type="ECO:0000313" key="10">
    <source>
        <dbReference type="EMBL" id="EGG21829.1"/>
    </source>
</evidence>
<name>F4PUB4_CACFS</name>
<gene>
    <name evidence="10" type="ORF">DFA_01715</name>
</gene>
<dbReference type="GO" id="GO:0005634">
    <property type="term" value="C:nucleus"/>
    <property type="evidence" value="ECO:0007669"/>
    <property type="project" value="UniProtKB-SubCell"/>
</dbReference>
<keyword evidence="2" id="KW-0479">Metal-binding</keyword>
<dbReference type="InterPro" id="IPR008984">
    <property type="entry name" value="SMAD_FHA_dom_sf"/>
</dbReference>
<keyword evidence="4" id="KW-0862">Zinc</keyword>
<evidence type="ECO:0000259" key="9">
    <source>
        <dbReference type="PROSITE" id="PS51084"/>
    </source>
</evidence>
<evidence type="ECO:0000256" key="8">
    <source>
        <dbReference type="SAM" id="MobiDB-lite"/>
    </source>
</evidence>
<dbReference type="InterPro" id="IPR011146">
    <property type="entry name" value="HIT-like"/>
</dbReference>
<dbReference type="Pfam" id="PF17913">
    <property type="entry name" value="FHA_2"/>
    <property type="match status" value="1"/>
</dbReference>
<dbReference type="InterPro" id="IPR036265">
    <property type="entry name" value="HIT-like_sf"/>
</dbReference>